<sequence>MTLISKHTWMMMLLIIRMLVMIIWGMMMMMILMIKLVDDSDNISEIDIANDDSKEYLSLETSEPNYIQVDDQLTDVDEEEIAMEEIVPDDENDCDNPTIILDDDTSEKEESTASNDAIVPLMKCKPRMRVMPPSRFETFGFTVTEADDQVDEADFDDGDDDDDRSDTMDVDEDFQDDYIILSDDDDDYDGVDDDGYLSDSSLRSTATQLHKSPL</sequence>
<organism evidence="3 4">
    <name type="scientific">Morus notabilis</name>
    <dbReference type="NCBI Taxonomy" id="981085"/>
    <lineage>
        <taxon>Eukaryota</taxon>
        <taxon>Viridiplantae</taxon>
        <taxon>Streptophyta</taxon>
        <taxon>Embryophyta</taxon>
        <taxon>Tracheophyta</taxon>
        <taxon>Spermatophyta</taxon>
        <taxon>Magnoliopsida</taxon>
        <taxon>eudicotyledons</taxon>
        <taxon>Gunneridae</taxon>
        <taxon>Pentapetalae</taxon>
        <taxon>rosids</taxon>
        <taxon>fabids</taxon>
        <taxon>Rosales</taxon>
        <taxon>Moraceae</taxon>
        <taxon>Moreae</taxon>
        <taxon>Morus</taxon>
    </lineage>
</organism>
<keyword evidence="2" id="KW-1133">Transmembrane helix</keyword>
<proteinExistence type="predicted"/>
<reference evidence="4" key="1">
    <citation type="submission" date="2013-01" db="EMBL/GenBank/DDBJ databases">
        <title>Draft Genome Sequence of a Mulberry Tree, Morus notabilis C.K. Schneid.</title>
        <authorList>
            <person name="He N."/>
            <person name="Zhao S."/>
        </authorList>
    </citation>
    <scope>NUCLEOTIDE SEQUENCE</scope>
</reference>
<protein>
    <submittedName>
        <fullName evidence="3">Uncharacterized protein</fullName>
    </submittedName>
</protein>
<dbReference type="EMBL" id="KE344800">
    <property type="protein sequence ID" value="EXB80082.1"/>
    <property type="molecule type" value="Genomic_DNA"/>
</dbReference>
<feature type="compositionally biased region" description="Polar residues" evidence="1">
    <location>
        <begin position="203"/>
        <end position="214"/>
    </location>
</feature>
<keyword evidence="4" id="KW-1185">Reference proteome</keyword>
<evidence type="ECO:0000313" key="4">
    <source>
        <dbReference type="Proteomes" id="UP000030645"/>
    </source>
</evidence>
<evidence type="ECO:0000256" key="1">
    <source>
        <dbReference type="SAM" id="MobiDB-lite"/>
    </source>
</evidence>
<dbReference type="AlphaFoldDB" id="W9RAG0"/>
<evidence type="ECO:0000313" key="3">
    <source>
        <dbReference type="EMBL" id="EXB80082.1"/>
    </source>
</evidence>
<feature type="transmembrane region" description="Helical" evidence="2">
    <location>
        <begin position="12"/>
        <end position="34"/>
    </location>
</feature>
<feature type="compositionally biased region" description="Acidic residues" evidence="1">
    <location>
        <begin position="147"/>
        <end position="196"/>
    </location>
</feature>
<keyword evidence="2" id="KW-0812">Transmembrane</keyword>
<keyword evidence="2" id="KW-0472">Membrane</keyword>
<accession>W9RAG0</accession>
<evidence type="ECO:0000256" key="2">
    <source>
        <dbReference type="SAM" id="Phobius"/>
    </source>
</evidence>
<gene>
    <name evidence="3" type="ORF">L484_013408</name>
</gene>
<feature type="region of interest" description="Disordered" evidence="1">
    <location>
        <begin position="147"/>
        <end position="214"/>
    </location>
</feature>
<dbReference type="Proteomes" id="UP000030645">
    <property type="component" value="Unassembled WGS sequence"/>
</dbReference>
<name>W9RAG0_9ROSA</name>